<dbReference type="OrthoDB" id="3838338at2759"/>
<accession>A0A087H5R7</accession>
<reference evidence="4" key="1">
    <citation type="journal article" date="2015" name="Nat. Plants">
        <title>Genome expansion of Arabis alpina linked with retrotransposition and reduced symmetric DNA methylation.</title>
        <authorList>
            <person name="Willing E.M."/>
            <person name="Rawat V."/>
            <person name="Mandakova T."/>
            <person name="Maumus F."/>
            <person name="James G.V."/>
            <person name="Nordstroem K.J."/>
            <person name="Becker C."/>
            <person name="Warthmann N."/>
            <person name="Chica C."/>
            <person name="Szarzynska B."/>
            <person name="Zytnicki M."/>
            <person name="Albani M.C."/>
            <person name="Kiefer C."/>
            <person name="Bergonzi S."/>
            <person name="Castaings L."/>
            <person name="Mateos J.L."/>
            <person name="Berns M.C."/>
            <person name="Bujdoso N."/>
            <person name="Piofczyk T."/>
            <person name="de Lorenzo L."/>
            <person name="Barrero-Sicilia C."/>
            <person name="Mateos I."/>
            <person name="Piednoel M."/>
            <person name="Hagmann J."/>
            <person name="Chen-Min-Tao R."/>
            <person name="Iglesias-Fernandez R."/>
            <person name="Schuster S.C."/>
            <person name="Alonso-Blanco C."/>
            <person name="Roudier F."/>
            <person name="Carbonero P."/>
            <person name="Paz-Ares J."/>
            <person name="Davis S.J."/>
            <person name="Pecinka A."/>
            <person name="Quesneville H."/>
            <person name="Colot V."/>
            <person name="Lysak M.A."/>
            <person name="Weigel D."/>
            <person name="Coupland G."/>
            <person name="Schneeberger K."/>
        </authorList>
    </citation>
    <scope>NUCLEOTIDE SEQUENCE [LARGE SCALE GENOMIC DNA]</scope>
    <source>
        <strain evidence="4">cv. Pajares</strain>
    </source>
</reference>
<dbReference type="Gramene" id="KFK37469">
    <property type="protein sequence ID" value="KFK37469"/>
    <property type="gene ID" value="AALP_AA4G260900"/>
</dbReference>
<evidence type="ECO:0000256" key="1">
    <source>
        <dbReference type="SAM" id="MobiDB-lite"/>
    </source>
</evidence>
<dbReference type="InterPro" id="IPR044288">
    <property type="entry name" value="ZNF598/HEL2"/>
</dbReference>
<evidence type="ECO:0000313" key="4">
    <source>
        <dbReference type="Proteomes" id="UP000029120"/>
    </source>
</evidence>
<feature type="domain" description="ZNF598/HEL2 PAH" evidence="2">
    <location>
        <begin position="395"/>
        <end position="449"/>
    </location>
</feature>
<dbReference type="GO" id="GO:0072344">
    <property type="term" value="P:rescue of stalled ribosome"/>
    <property type="evidence" value="ECO:0007669"/>
    <property type="project" value="InterPro"/>
</dbReference>
<protein>
    <recommendedName>
        <fullName evidence="2">ZNF598/HEL2 PAH domain-containing protein</fullName>
    </recommendedName>
</protein>
<sequence length="459" mass="52020">MVEKCWICEEDLEWVAYGSCDHRGVCCTCVVRNRFLRDDLRCYQCTQRSSIVYVTQPLNEDQYWYHEDSQALFTDFDEYTRIKEMCRLVCSACNETNFECIGQLMTHLYEKHRLYMCIACLVYGSQFVSEHKLFTKAQLNQHIRTGDSEADGNVIERAGFTGHPKCELCRNPFYGDEEVFVHISSVSNSCCHICDEWLRPGIPTNDVEDHFRFYHIDPEDGYWLAPFSIIRAFEDQAHLDWHNDTEHSTTEVPLHVRYGRNSWFAPDGESTSGDQSESGQYSGSLVSNSVAAPLGNQTDRSVIATCSSGADQGLTQSSISNRGISSAYAESSHHASGATTGTRASSLNTQSSPGAREEPSRSVSLQASVAQHFNLPSSSRNEIKAFNEKIRDHLFNTMKDVSRKYRQGLISAENYLEYLKYQGLSDLVLELASFCPDPTRREELIETYTASLREEGRGE</sequence>
<keyword evidence="4" id="KW-1185">Reference proteome</keyword>
<gene>
    <name evidence="3" type="ordered locus">AALP_Aa4g260900</name>
</gene>
<dbReference type="Proteomes" id="UP000029120">
    <property type="component" value="Chromosome 4"/>
</dbReference>
<dbReference type="Pfam" id="PF23202">
    <property type="entry name" value="PAH_ZNF598"/>
    <property type="match status" value="1"/>
</dbReference>
<dbReference type="InterPro" id="IPR057634">
    <property type="entry name" value="PAH_ZNF598/HEL2"/>
</dbReference>
<feature type="region of interest" description="Disordered" evidence="1">
    <location>
        <begin position="325"/>
        <end position="364"/>
    </location>
</feature>
<name>A0A087H5R7_ARAAL</name>
<dbReference type="AlphaFoldDB" id="A0A087H5R7"/>
<feature type="compositionally biased region" description="Low complexity" evidence="1">
    <location>
        <begin position="325"/>
        <end position="338"/>
    </location>
</feature>
<feature type="compositionally biased region" description="Polar residues" evidence="1">
    <location>
        <begin position="339"/>
        <end position="353"/>
    </location>
</feature>
<dbReference type="GO" id="GO:0061630">
    <property type="term" value="F:ubiquitin protein ligase activity"/>
    <property type="evidence" value="ECO:0007669"/>
    <property type="project" value="InterPro"/>
</dbReference>
<dbReference type="PANTHER" id="PTHR22938:SF0">
    <property type="entry name" value="E3 UBIQUITIN-PROTEIN LIGASE ZNF598"/>
    <property type="match status" value="1"/>
</dbReference>
<proteinExistence type="predicted"/>
<dbReference type="EMBL" id="CM002872">
    <property type="protein sequence ID" value="KFK37469.1"/>
    <property type="molecule type" value="Genomic_DNA"/>
</dbReference>
<organism evidence="3 4">
    <name type="scientific">Arabis alpina</name>
    <name type="common">Alpine rock-cress</name>
    <dbReference type="NCBI Taxonomy" id="50452"/>
    <lineage>
        <taxon>Eukaryota</taxon>
        <taxon>Viridiplantae</taxon>
        <taxon>Streptophyta</taxon>
        <taxon>Embryophyta</taxon>
        <taxon>Tracheophyta</taxon>
        <taxon>Spermatophyta</taxon>
        <taxon>Magnoliopsida</taxon>
        <taxon>eudicotyledons</taxon>
        <taxon>Gunneridae</taxon>
        <taxon>Pentapetalae</taxon>
        <taxon>rosids</taxon>
        <taxon>malvids</taxon>
        <taxon>Brassicales</taxon>
        <taxon>Brassicaceae</taxon>
        <taxon>Arabideae</taxon>
        <taxon>Arabis</taxon>
    </lineage>
</organism>
<evidence type="ECO:0000259" key="2">
    <source>
        <dbReference type="Pfam" id="PF23202"/>
    </source>
</evidence>
<dbReference type="eggNOG" id="KOG2231">
    <property type="taxonomic scope" value="Eukaryota"/>
</dbReference>
<dbReference type="GO" id="GO:0016567">
    <property type="term" value="P:protein ubiquitination"/>
    <property type="evidence" value="ECO:0007669"/>
    <property type="project" value="TreeGrafter"/>
</dbReference>
<dbReference type="PANTHER" id="PTHR22938">
    <property type="entry name" value="ZINC FINGER PROTEIN 598"/>
    <property type="match status" value="1"/>
</dbReference>
<evidence type="ECO:0000313" key="3">
    <source>
        <dbReference type="EMBL" id="KFK37469.1"/>
    </source>
</evidence>
<dbReference type="GO" id="GO:0043022">
    <property type="term" value="F:ribosome binding"/>
    <property type="evidence" value="ECO:0007669"/>
    <property type="project" value="TreeGrafter"/>
</dbReference>